<dbReference type="Gene3D" id="1.10.10.970">
    <property type="entry name" value="RNA 2'-phosphotransferase, Tpt1/KptA family, N-terminal domain"/>
    <property type="match status" value="1"/>
</dbReference>
<comment type="function">
    <text evidence="4 5">Removes the 2'-phosphate from RNA via an intermediate in which the phosphate is ADP-ribosylated by NAD followed by a presumed transesterification to release the RNA and generate ADP-ribose 1''-2''-cyclic phosphate (APPR&gt;P). May function as an ADP-ribosylase.</text>
</comment>
<comment type="caution">
    <text evidence="6">The sequence shown here is derived from an EMBL/GenBank/DDBJ whole genome shotgun (WGS) entry which is preliminary data.</text>
</comment>
<dbReference type="Proteomes" id="UP000050975">
    <property type="component" value="Unassembled WGS sequence"/>
</dbReference>
<dbReference type="AlphaFoldDB" id="A0A0S8K2U4"/>
<sequence length="191" mass="21722">MDVDNRLVRISKFLSLVLRHKPEHIGLTLDAEGWADIEELIKNSLESGVVLDRPALRQVVEQAEKKRFSFSEDGKRIRANYGHSIPLSLREESAEPPEFLFHGTAKRYLPSIESNGLGPGNRQYVHLVEDEKTAVDVGHRHGEPVVLMIKAHEMYEKGYEFFKTESAIWLTKDVPVEYIEIEGLKGLKEGS</sequence>
<evidence type="ECO:0000256" key="2">
    <source>
        <dbReference type="ARBA" id="ARBA00022679"/>
    </source>
</evidence>
<evidence type="ECO:0000313" key="6">
    <source>
        <dbReference type="EMBL" id="KPL15269.1"/>
    </source>
</evidence>
<dbReference type="InterPro" id="IPR042080">
    <property type="entry name" value="RNA_2'-PTrans_N"/>
</dbReference>
<name>A0A0S8K2U4_UNCW3</name>
<protein>
    <recommendedName>
        <fullName evidence="5">Probable RNA 2'-phosphotransferase</fullName>
        <ecNumber evidence="5">2.7.1.-</ecNumber>
    </recommendedName>
</protein>
<dbReference type="EC" id="2.7.1.-" evidence="5"/>
<dbReference type="PANTHER" id="PTHR12684">
    <property type="entry name" value="PUTATIVE PHOSPHOTRANSFERASE"/>
    <property type="match status" value="1"/>
</dbReference>
<evidence type="ECO:0000313" key="7">
    <source>
        <dbReference type="Proteomes" id="UP000050975"/>
    </source>
</evidence>
<dbReference type="EMBL" id="LJVE01000019">
    <property type="protein sequence ID" value="KPL15269.1"/>
    <property type="molecule type" value="Genomic_DNA"/>
</dbReference>
<dbReference type="GO" id="GO:0000215">
    <property type="term" value="F:tRNA 2'-phosphotransferase activity"/>
    <property type="evidence" value="ECO:0007669"/>
    <property type="project" value="TreeGrafter"/>
</dbReference>
<dbReference type="HAMAP" id="MF_00299">
    <property type="entry name" value="KptA"/>
    <property type="match status" value="1"/>
</dbReference>
<dbReference type="Gene3D" id="3.20.170.30">
    <property type="match status" value="1"/>
</dbReference>
<accession>A0A0S8K2U4</accession>
<dbReference type="PATRIC" id="fig|1703778.3.peg.1338"/>
<dbReference type="InterPro" id="IPR002745">
    <property type="entry name" value="Ptrans_KptA/Tpt1"/>
</dbReference>
<dbReference type="InterPro" id="IPR022928">
    <property type="entry name" value="RNA_2'-PTrans_KptA"/>
</dbReference>
<keyword evidence="2 5" id="KW-0808">Transferase</keyword>
<dbReference type="GO" id="GO:0006388">
    <property type="term" value="P:tRNA splicing, via endonucleolytic cleavage and ligation"/>
    <property type="evidence" value="ECO:0007669"/>
    <property type="project" value="UniProtKB-UniRule"/>
</dbReference>
<dbReference type="GO" id="GO:0003950">
    <property type="term" value="F:NAD+ poly-ADP-ribosyltransferase activity"/>
    <property type="evidence" value="ECO:0007669"/>
    <property type="project" value="InterPro"/>
</dbReference>
<dbReference type="Pfam" id="PF01885">
    <property type="entry name" value="PTS_2-RNA"/>
    <property type="match status" value="1"/>
</dbReference>
<dbReference type="SUPFAM" id="SSF56399">
    <property type="entry name" value="ADP-ribosylation"/>
    <property type="match status" value="1"/>
</dbReference>
<organism evidence="6 7">
    <name type="scientific">candidate division WOR_3 bacterium SM1_77</name>
    <dbReference type="NCBI Taxonomy" id="1703778"/>
    <lineage>
        <taxon>Bacteria</taxon>
        <taxon>Bacteria division WOR-3</taxon>
    </lineage>
</organism>
<dbReference type="PANTHER" id="PTHR12684:SF2">
    <property type="entry name" value="TRNA 2'-PHOSPHOTRANSFERASE 1"/>
    <property type="match status" value="1"/>
</dbReference>
<evidence type="ECO:0000256" key="3">
    <source>
        <dbReference type="ARBA" id="ARBA00023027"/>
    </source>
</evidence>
<evidence type="ECO:0000256" key="1">
    <source>
        <dbReference type="ARBA" id="ARBA00009836"/>
    </source>
</evidence>
<evidence type="ECO:0000256" key="5">
    <source>
        <dbReference type="HAMAP-Rule" id="MF_00299"/>
    </source>
</evidence>
<reference evidence="6 7" key="1">
    <citation type="journal article" date="2015" name="Microbiome">
        <title>Genomic resolution of linkages in carbon, nitrogen, and sulfur cycling among widespread estuary sediment bacteria.</title>
        <authorList>
            <person name="Baker B.J."/>
            <person name="Lazar C.S."/>
            <person name="Teske A.P."/>
            <person name="Dick G.J."/>
        </authorList>
    </citation>
    <scope>NUCLEOTIDE SEQUENCE [LARGE SCALE GENOMIC DNA]</scope>
    <source>
        <strain evidence="6">SM1_77</strain>
    </source>
</reference>
<comment type="similarity">
    <text evidence="1 5">Belongs to the KptA/TPT1 family.</text>
</comment>
<proteinExistence type="inferred from homology"/>
<keyword evidence="3 5" id="KW-0520">NAD</keyword>
<gene>
    <name evidence="5" type="primary">kptA</name>
    <name evidence="6" type="ORF">AMJ74_01805</name>
</gene>
<evidence type="ECO:0000256" key="4">
    <source>
        <dbReference type="ARBA" id="ARBA00025212"/>
    </source>
</evidence>
<dbReference type="InterPro" id="IPR042081">
    <property type="entry name" value="RNA_2'-PTrans_C"/>
</dbReference>